<name>A0A9Q0PFZ6_9ROSI</name>
<dbReference type="Gene3D" id="3.90.280.10">
    <property type="entry name" value="PEBP-like"/>
    <property type="match status" value="1"/>
</dbReference>
<dbReference type="GO" id="GO:0010030">
    <property type="term" value="P:positive regulation of seed germination"/>
    <property type="evidence" value="ECO:0007669"/>
    <property type="project" value="TreeGrafter"/>
</dbReference>
<dbReference type="EMBL" id="JAPFFM010000019">
    <property type="protein sequence ID" value="KAJ6687322.1"/>
    <property type="molecule type" value="Genomic_DNA"/>
</dbReference>
<gene>
    <name evidence="2" type="ORF">OIU74_016079</name>
</gene>
<dbReference type="InterPro" id="IPR035810">
    <property type="entry name" value="PEBP_euk"/>
</dbReference>
<dbReference type="PANTHER" id="PTHR11362:SF82">
    <property type="entry name" value="PHOSPHATIDYLETHANOLAMINE-BINDING PROTEIN 4"/>
    <property type="match status" value="1"/>
</dbReference>
<proteinExistence type="inferred from homology"/>
<dbReference type="InterPro" id="IPR036610">
    <property type="entry name" value="PEBP-like_sf"/>
</dbReference>
<dbReference type="InterPro" id="IPR008914">
    <property type="entry name" value="PEBP"/>
</dbReference>
<evidence type="ECO:0000313" key="2">
    <source>
        <dbReference type="EMBL" id="KAJ6687322.1"/>
    </source>
</evidence>
<dbReference type="GO" id="GO:0009737">
    <property type="term" value="P:response to abscisic acid"/>
    <property type="evidence" value="ECO:0007669"/>
    <property type="project" value="TreeGrafter"/>
</dbReference>
<comment type="similarity">
    <text evidence="1">Belongs to the phosphatidylethanolamine-binding protein family.</text>
</comment>
<reference evidence="2" key="2">
    <citation type="journal article" date="2023" name="Int. J. Mol. Sci.">
        <title>De Novo Assembly and Annotation of 11 Diverse Shrub Willow (Salix) Genomes Reveals Novel Gene Organization in Sex-Linked Regions.</title>
        <authorList>
            <person name="Hyden B."/>
            <person name="Feng K."/>
            <person name="Yates T.B."/>
            <person name="Jawdy S."/>
            <person name="Cereghino C."/>
            <person name="Smart L.B."/>
            <person name="Muchero W."/>
        </authorList>
    </citation>
    <scope>NUCLEOTIDE SEQUENCE</scope>
    <source>
        <tissue evidence="2">Shoot tip</tissue>
    </source>
</reference>
<dbReference type="InterPro" id="IPR001858">
    <property type="entry name" value="Phosphatidylethanolamine-bd_CS"/>
</dbReference>
<dbReference type="CDD" id="cd00866">
    <property type="entry name" value="PEBP_euk"/>
    <property type="match status" value="1"/>
</dbReference>
<reference evidence="2" key="1">
    <citation type="submission" date="2022-11" db="EMBL/GenBank/DDBJ databases">
        <authorList>
            <person name="Hyden B.L."/>
            <person name="Feng K."/>
            <person name="Yates T."/>
            <person name="Jawdy S."/>
            <person name="Smart L.B."/>
            <person name="Muchero W."/>
        </authorList>
    </citation>
    <scope>NUCLEOTIDE SEQUENCE</scope>
    <source>
        <tissue evidence="2">Shoot tip</tissue>
    </source>
</reference>
<dbReference type="SUPFAM" id="SSF49777">
    <property type="entry name" value="PEBP-like"/>
    <property type="match status" value="1"/>
</dbReference>
<dbReference type="AlphaFoldDB" id="A0A9Q0PFZ6"/>
<accession>A0A9Q0PFZ6</accession>
<sequence>MAASVDPLVVGRVIGDVIDMFVPAINMSVYYGSKHVSNGCEIKPSLAVNPPKVTISGHSDELYTMVMIDPDAPSPSEPSMREWVHWVVADIPGGTNPTRVKVGRDIFPHRQTWPQGSILAVISLLLPRVHLVTYALFPVPHHCMYNSIYKWLPALTTSLTPKAAAEVTRLLPPPPLKPGGSFFLSDTWHAISYPRVSQCLRRRKSPPPPFLECVDADGAFFPNLCILLERDPFLCQSSSAGGNPSLHTGAFPAEDAAGEHDGATTESYSFQHSTTCCSSGPGPAGSHRLLQCSEGAGQ</sequence>
<organism evidence="2 3">
    <name type="scientific">Salix koriyanagi</name>
    <dbReference type="NCBI Taxonomy" id="2511006"/>
    <lineage>
        <taxon>Eukaryota</taxon>
        <taxon>Viridiplantae</taxon>
        <taxon>Streptophyta</taxon>
        <taxon>Embryophyta</taxon>
        <taxon>Tracheophyta</taxon>
        <taxon>Spermatophyta</taxon>
        <taxon>Magnoliopsida</taxon>
        <taxon>eudicotyledons</taxon>
        <taxon>Gunneridae</taxon>
        <taxon>Pentapetalae</taxon>
        <taxon>rosids</taxon>
        <taxon>fabids</taxon>
        <taxon>Malpighiales</taxon>
        <taxon>Salicaceae</taxon>
        <taxon>Saliceae</taxon>
        <taxon>Salix</taxon>
    </lineage>
</organism>
<dbReference type="Pfam" id="PF01161">
    <property type="entry name" value="PBP"/>
    <property type="match status" value="1"/>
</dbReference>
<evidence type="ECO:0000256" key="1">
    <source>
        <dbReference type="ARBA" id="ARBA00007091"/>
    </source>
</evidence>
<dbReference type="PROSITE" id="PS01220">
    <property type="entry name" value="PBP"/>
    <property type="match status" value="1"/>
</dbReference>
<comment type="caution">
    <text evidence="2">The sequence shown here is derived from an EMBL/GenBank/DDBJ whole genome shotgun (WGS) entry which is preliminary data.</text>
</comment>
<dbReference type="Proteomes" id="UP001151752">
    <property type="component" value="Chromosome 15W"/>
</dbReference>
<protein>
    <submittedName>
        <fullName evidence="2">Uncharacterized protein</fullName>
    </submittedName>
</protein>
<keyword evidence="3" id="KW-1185">Reference proteome</keyword>
<dbReference type="PANTHER" id="PTHR11362">
    <property type="entry name" value="PHOSPHATIDYLETHANOLAMINE-BINDING PROTEIN"/>
    <property type="match status" value="1"/>
</dbReference>
<evidence type="ECO:0000313" key="3">
    <source>
        <dbReference type="Proteomes" id="UP001151752"/>
    </source>
</evidence>